<accession>X1NAC5</accession>
<name>X1NAC5_9ZZZZ</name>
<dbReference type="Gene3D" id="1.10.10.10">
    <property type="entry name" value="Winged helix-like DNA-binding domain superfamily/Winged helix DNA-binding domain"/>
    <property type="match status" value="1"/>
</dbReference>
<dbReference type="GO" id="GO:0003700">
    <property type="term" value="F:DNA-binding transcription factor activity"/>
    <property type="evidence" value="ECO:0007669"/>
    <property type="project" value="InterPro"/>
</dbReference>
<proteinExistence type="predicted"/>
<evidence type="ECO:0000313" key="2">
    <source>
        <dbReference type="EMBL" id="GAI40578.1"/>
    </source>
</evidence>
<dbReference type="AlphaFoldDB" id="X1NAC5"/>
<dbReference type="Pfam" id="PF04545">
    <property type="entry name" value="Sigma70_r4"/>
    <property type="match status" value="1"/>
</dbReference>
<dbReference type="InterPro" id="IPR007630">
    <property type="entry name" value="RNA_pol_sigma70_r4"/>
</dbReference>
<dbReference type="EMBL" id="BARV01025093">
    <property type="protein sequence ID" value="GAI40578.1"/>
    <property type="molecule type" value="Genomic_DNA"/>
</dbReference>
<dbReference type="InterPro" id="IPR036388">
    <property type="entry name" value="WH-like_DNA-bd_sf"/>
</dbReference>
<dbReference type="InterPro" id="IPR013324">
    <property type="entry name" value="RNA_pol_sigma_r3/r4-like"/>
</dbReference>
<comment type="caution">
    <text evidence="2">The sequence shown here is derived from an EMBL/GenBank/DDBJ whole genome shotgun (WGS) entry which is preliminary data.</text>
</comment>
<dbReference type="GO" id="GO:0006352">
    <property type="term" value="P:DNA-templated transcription initiation"/>
    <property type="evidence" value="ECO:0007669"/>
    <property type="project" value="InterPro"/>
</dbReference>
<sequence>MPQELKSSRREQMTNLRETGLTYAEIGRKLGLSRERVRQIIMGISTPKKSPTPDDPNALLTTAQAAALLNV</sequence>
<evidence type="ECO:0000259" key="1">
    <source>
        <dbReference type="Pfam" id="PF04545"/>
    </source>
</evidence>
<feature type="non-terminal residue" evidence="2">
    <location>
        <position position="71"/>
    </location>
</feature>
<gene>
    <name evidence="2" type="ORF">S06H3_40825</name>
</gene>
<reference evidence="2" key="1">
    <citation type="journal article" date="2014" name="Front. Microbiol.">
        <title>High frequency of phylogenetically diverse reductive dehalogenase-homologous genes in deep subseafloor sedimentary metagenomes.</title>
        <authorList>
            <person name="Kawai M."/>
            <person name="Futagami T."/>
            <person name="Toyoda A."/>
            <person name="Takaki Y."/>
            <person name="Nishi S."/>
            <person name="Hori S."/>
            <person name="Arai W."/>
            <person name="Tsubouchi T."/>
            <person name="Morono Y."/>
            <person name="Uchiyama I."/>
            <person name="Ito T."/>
            <person name="Fujiyama A."/>
            <person name="Inagaki F."/>
            <person name="Takami H."/>
        </authorList>
    </citation>
    <scope>NUCLEOTIDE SEQUENCE</scope>
    <source>
        <strain evidence="2">Expedition CK06-06</strain>
    </source>
</reference>
<protein>
    <recommendedName>
        <fullName evidence="1">RNA polymerase sigma-70 region 4 domain-containing protein</fullName>
    </recommendedName>
</protein>
<feature type="domain" description="RNA polymerase sigma-70 region 4" evidence="1">
    <location>
        <begin position="17"/>
        <end position="41"/>
    </location>
</feature>
<dbReference type="SUPFAM" id="SSF88659">
    <property type="entry name" value="Sigma3 and sigma4 domains of RNA polymerase sigma factors"/>
    <property type="match status" value="1"/>
</dbReference>
<organism evidence="2">
    <name type="scientific">marine sediment metagenome</name>
    <dbReference type="NCBI Taxonomy" id="412755"/>
    <lineage>
        <taxon>unclassified sequences</taxon>
        <taxon>metagenomes</taxon>
        <taxon>ecological metagenomes</taxon>
    </lineage>
</organism>